<dbReference type="EMBL" id="LBOK01000005">
    <property type="protein sequence ID" value="KKP37247.1"/>
    <property type="molecule type" value="Genomic_DNA"/>
</dbReference>
<dbReference type="Pfam" id="PF03779">
    <property type="entry name" value="SPW"/>
    <property type="match status" value="1"/>
</dbReference>
<dbReference type="Proteomes" id="UP000034349">
    <property type="component" value="Unassembled WGS sequence"/>
</dbReference>
<keyword evidence="1" id="KW-0812">Transmembrane</keyword>
<keyword evidence="1" id="KW-0472">Membrane</keyword>
<reference evidence="3 4" key="1">
    <citation type="journal article" date="2015" name="Nature">
        <title>rRNA introns, odd ribosomes, and small enigmatic genomes across a large radiation of phyla.</title>
        <authorList>
            <person name="Brown C.T."/>
            <person name="Hug L.A."/>
            <person name="Thomas B.C."/>
            <person name="Sharon I."/>
            <person name="Castelle C.J."/>
            <person name="Singh A."/>
            <person name="Wilkins M.J."/>
            <person name="Williams K.H."/>
            <person name="Banfield J.F."/>
        </authorList>
    </citation>
    <scope>NUCLEOTIDE SEQUENCE [LARGE SCALE GENOMIC DNA]</scope>
</reference>
<keyword evidence="1" id="KW-1133">Transmembrane helix</keyword>
<evidence type="ECO:0000313" key="3">
    <source>
        <dbReference type="EMBL" id="KKP37247.1"/>
    </source>
</evidence>
<dbReference type="AlphaFoldDB" id="A0A0G0C1W8"/>
<accession>A0A0G0C1W8</accession>
<organism evidence="3 4">
    <name type="scientific">Candidatus Roizmanbacteria bacterium GW2011_GWA2_32_13</name>
    <dbReference type="NCBI Taxonomy" id="1618475"/>
    <lineage>
        <taxon>Bacteria</taxon>
        <taxon>Candidatus Roizmaniibacteriota</taxon>
    </lineage>
</organism>
<gene>
    <name evidence="3" type="ORF">UR23_C0005G0027</name>
</gene>
<sequence length="51" mass="5897">MKNFDWIFIIFGVWLIIAPFIIGYAFSGAFWNDILVGIALIVTSILFFPRE</sequence>
<comment type="caution">
    <text evidence="3">The sequence shown here is derived from an EMBL/GenBank/DDBJ whole genome shotgun (WGS) entry which is preliminary data.</text>
</comment>
<evidence type="ECO:0000256" key="1">
    <source>
        <dbReference type="SAM" id="Phobius"/>
    </source>
</evidence>
<feature type="transmembrane region" description="Helical" evidence="1">
    <location>
        <begin position="30"/>
        <end position="48"/>
    </location>
</feature>
<protein>
    <recommendedName>
        <fullName evidence="2">SPW repeat-containing integral membrane domain-containing protein</fullName>
    </recommendedName>
</protein>
<evidence type="ECO:0000313" key="4">
    <source>
        <dbReference type="Proteomes" id="UP000034349"/>
    </source>
</evidence>
<feature type="transmembrane region" description="Helical" evidence="1">
    <location>
        <begin position="7"/>
        <end position="24"/>
    </location>
</feature>
<feature type="domain" description="SPW repeat-containing integral membrane" evidence="2">
    <location>
        <begin position="5"/>
        <end position="47"/>
    </location>
</feature>
<name>A0A0G0C1W8_9BACT</name>
<evidence type="ECO:0000259" key="2">
    <source>
        <dbReference type="Pfam" id="PF03779"/>
    </source>
</evidence>
<dbReference type="InterPro" id="IPR005530">
    <property type="entry name" value="SPW"/>
</dbReference>
<proteinExistence type="predicted"/>